<dbReference type="AlphaFoldDB" id="A0A1Y2ENS1"/>
<name>A0A1Y2ENS1_9BASI</name>
<feature type="region of interest" description="Disordered" evidence="1">
    <location>
        <begin position="223"/>
        <end position="246"/>
    </location>
</feature>
<feature type="region of interest" description="Disordered" evidence="1">
    <location>
        <begin position="1"/>
        <end position="32"/>
    </location>
</feature>
<evidence type="ECO:0000313" key="3">
    <source>
        <dbReference type="Proteomes" id="UP000193467"/>
    </source>
</evidence>
<feature type="compositionally biased region" description="Basic and acidic residues" evidence="1">
    <location>
        <begin position="237"/>
        <end position="246"/>
    </location>
</feature>
<feature type="region of interest" description="Disordered" evidence="1">
    <location>
        <begin position="47"/>
        <end position="75"/>
    </location>
</feature>
<reference evidence="2 3" key="1">
    <citation type="submission" date="2016-07" db="EMBL/GenBank/DDBJ databases">
        <title>Pervasive Adenine N6-methylation of Active Genes in Fungi.</title>
        <authorList>
            <consortium name="DOE Joint Genome Institute"/>
            <person name="Mondo S.J."/>
            <person name="Dannebaum R.O."/>
            <person name="Kuo R.C."/>
            <person name="Labutti K."/>
            <person name="Haridas S."/>
            <person name="Kuo A."/>
            <person name="Salamov A."/>
            <person name="Ahrendt S.R."/>
            <person name="Lipzen A."/>
            <person name="Sullivan W."/>
            <person name="Andreopoulos W.B."/>
            <person name="Clum A."/>
            <person name="Lindquist E."/>
            <person name="Daum C."/>
            <person name="Ramamoorthy G.K."/>
            <person name="Gryganskyi A."/>
            <person name="Culley D."/>
            <person name="Magnuson J.K."/>
            <person name="James T.Y."/>
            <person name="O'Malley M.A."/>
            <person name="Stajich J.E."/>
            <person name="Spatafora J.W."/>
            <person name="Visel A."/>
            <person name="Grigoriev I.V."/>
        </authorList>
    </citation>
    <scope>NUCLEOTIDE SEQUENCE [LARGE SCALE GENOMIC DNA]</scope>
    <source>
        <strain evidence="2 3">62-1032</strain>
    </source>
</reference>
<keyword evidence="3" id="KW-1185">Reference proteome</keyword>
<proteinExistence type="predicted"/>
<feature type="compositionally biased region" description="Low complexity" evidence="1">
    <location>
        <begin position="8"/>
        <end position="18"/>
    </location>
</feature>
<evidence type="ECO:0000256" key="1">
    <source>
        <dbReference type="SAM" id="MobiDB-lite"/>
    </source>
</evidence>
<organism evidence="2 3">
    <name type="scientific">Leucosporidium creatinivorum</name>
    <dbReference type="NCBI Taxonomy" id="106004"/>
    <lineage>
        <taxon>Eukaryota</taxon>
        <taxon>Fungi</taxon>
        <taxon>Dikarya</taxon>
        <taxon>Basidiomycota</taxon>
        <taxon>Pucciniomycotina</taxon>
        <taxon>Microbotryomycetes</taxon>
        <taxon>Leucosporidiales</taxon>
        <taxon>Leucosporidium</taxon>
    </lineage>
</organism>
<comment type="caution">
    <text evidence="2">The sequence shown here is derived from an EMBL/GenBank/DDBJ whole genome shotgun (WGS) entry which is preliminary data.</text>
</comment>
<protein>
    <submittedName>
        <fullName evidence="2">Uncharacterized protein</fullName>
    </submittedName>
</protein>
<dbReference type="EMBL" id="MCGR01000047">
    <property type="protein sequence ID" value="ORY73223.1"/>
    <property type="molecule type" value="Genomic_DNA"/>
</dbReference>
<evidence type="ECO:0000313" key="2">
    <source>
        <dbReference type="EMBL" id="ORY73223.1"/>
    </source>
</evidence>
<sequence>MPSPPSTPASSTPNSLSNPPAPLCLTPPSQSRRSARLARCAYIHARTGNRNGNGEAGAEGVEPAPERQGYNAEEVEMRRQERIREEREGWRGWEAEGEGYGGERFVGGLAGAGDGEGGLESLEEQGLRDAAPEQLGGGLGLPGLGGGGGAEGGVGAEYRAWMQGLDSPVVAGLGAGGGGRWQAPTLGAGAATGSLNSALLSGQTIPLVLGALYLLARAWGVGSGAGRRRRSGGDVQGKTREMGRRV</sequence>
<accession>A0A1Y2ENS1</accession>
<dbReference type="InParanoid" id="A0A1Y2ENS1"/>
<dbReference type="Proteomes" id="UP000193467">
    <property type="component" value="Unassembled WGS sequence"/>
</dbReference>
<feature type="compositionally biased region" description="Low complexity" evidence="1">
    <location>
        <begin position="47"/>
        <end position="67"/>
    </location>
</feature>
<gene>
    <name evidence="2" type="ORF">BCR35DRAFT_307242</name>
</gene>